<accession>A0A8J5T1Y8</accession>
<dbReference type="EMBL" id="JAAALK010000282">
    <property type="protein sequence ID" value="KAG8078747.1"/>
    <property type="molecule type" value="Genomic_DNA"/>
</dbReference>
<dbReference type="AlphaFoldDB" id="A0A8J5T1Y8"/>
<comment type="caution">
    <text evidence="1">The sequence shown here is derived from an EMBL/GenBank/DDBJ whole genome shotgun (WGS) entry which is preliminary data.</text>
</comment>
<sequence>MVGEGQSDMSLFPPMEPWFSRSLYGASCRCIAFSALDLADILISSMEPFRRHPLTEYHVVPKLSEAALLSTCRKKSSWIKKR</sequence>
<gene>
    <name evidence="1" type="ORF">GUJ93_ZPchr0007g4425</name>
</gene>
<evidence type="ECO:0000313" key="1">
    <source>
        <dbReference type="EMBL" id="KAG8078747.1"/>
    </source>
</evidence>
<reference evidence="1" key="1">
    <citation type="journal article" date="2021" name="bioRxiv">
        <title>Whole Genome Assembly and Annotation of Northern Wild Rice, Zizania palustris L., Supports a Whole Genome Duplication in the Zizania Genus.</title>
        <authorList>
            <person name="Haas M."/>
            <person name="Kono T."/>
            <person name="Macchietto M."/>
            <person name="Millas R."/>
            <person name="McGilp L."/>
            <person name="Shao M."/>
            <person name="Duquette J."/>
            <person name="Hirsch C.N."/>
            <person name="Kimball J."/>
        </authorList>
    </citation>
    <scope>NUCLEOTIDE SEQUENCE</scope>
    <source>
        <tissue evidence="1">Fresh leaf tissue</tissue>
    </source>
</reference>
<name>A0A8J5T1Y8_ZIZPA</name>
<evidence type="ECO:0000313" key="2">
    <source>
        <dbReference type="Proteomes" id="UP000729402"/>
    </source>
</evidence>
<dbReference type="Proteomes" id="UP000729402">
    <property type="component" value="Unassembled WGS sequence"/>
</dbReference>
<protein>
    <submittedName>
        <fullName evidence="1">Uncharacterized protein</fullName>
    </submittedName>
</protein>
<keyword evidence="2" id="KW-1185">Reference proteome</keyword>
<reference evidence="1" key="2">
    <citation type="submission" date="2021-02" db="EMBL/GenBank/DDBJ databases">
        <authorList>
            <person name="Kimball J.A."/>
            <person name="Haas M.W."/>
            <person name="Macchietto M."/>
            <person name="Kono T."/>
            <person name="Duquette J."/>
            <person name="Shao M."/>
        </authorList>
    </citation>
    <scope>NUCLEOTIDE SEQUENCE</scope>
    <source>
        <tissue evidence="1">Fresh leaf tissue</tissue>
    </source>
</reference>
<proteinExistence type="predicted"/>
<organism evidence="1 2">
    <name type="scientific">Zizania palustris</name>
    <name type="common">Northern wild rice</name>
    <dbReference type="NCBI Taxonomy" id="103762"/>
    <lineage>
        <taxon>Eukaryota</taxon>
        <taxon>Viridiplantae</taxon>
        <taxon>Streptophyta</taxon>
        <taxon>Embryophyta</taxon>
        <taxon>Tracheophyta</taxon>
        <taxon>Spermatophyta</taxon>
        <taxon>Magnoliopsida</taxon>
        <taxon>Liliopsida</taxon>
        <taxon>Poales</taxon>
        <taxon>Poaceae</taxon>
        <taxon>BOP clade</taxon>
        <taxon>Oryzoideae</taxon>
        <taxon>Oryzeae</taxon>
        <taxon>Zizaniinae</taxon>
        <taxon>Zizania</taxon>
    </lineage>
</organism>